<feature type="non-terminal residue" evidence="3">
    <location>
        <position position="610"/>
    </location>
</feature>
<dbReference type="InterPro" id="IPR050708">
    <property type="entry name" value="T6SS_VgrG/RHS"/>
</dbReference>
<dbReference type="InterPro" id="IPR006530">
    <property type="entry name" value="YD"/>
</dbReference>
<keyword evidence="1" id="KW-0677">Repeat</keyword>
<name>A0A4Q2KFR4_9SPHN</name>
<organism evidence="3 4">
    <name type="scientific">Pelagerythrobacter rhizovicinus</name>
    <dbReference type="NCBI Taxonomy" id="2268576"/>
    <lineage>
        <taxon>Bacteria</taxon>
        <taxon>Pseudomonadati</taxon>
        <taxon>Pseudomonadota</taxon>
        <taxon>Alphaproteobacteria</taxon>
        <taxon>Sphingomonadales</taxon>
        <taxon>Erythrobacteraceae</taxon>
        <taxon>Pelagerythrobacter</taxon>
    </lineage>
</organism>
<dbReference type="Pfam" id="PF05593">
    <property type="entry name" value="RHS_repeat"/>
    <property type="match status" value="2"/>
</dbReference>
<dbReference type="Gene3D" id="2.180.10.10">
    <property type="entry name" value="RHS repeat-associated core"/>
    <property type="match status" value="1"/>
</dbReference>
<keyword evidence="4" id="KW-1185">Reference proteome</keyword>
<evidence type="ECO:0000313" key="3">
    <source>
        <dbReference type="EMBL" id="RXZ63835.1"/>
    </source>
</evidence>
<dbReference type="Proteomes" id="UP000293623">
    <property type="component" value="Unassembled WGS sequence"/>
</dbReference>
<dbReference type="NCBIfam" id="TIGR01643">
    <property type="entry name" value="YD_repeat_2x"/>
    <property type="match status" value="2"/>
</dbReference>
<reference evidence="3 4" key="1">
    <citation type="submission" date="2019-01" db="EMBL/GenBank/DDBJ databases">
        <title>Altererythrobacter rhizovicinus sp. nov., isolated from the rhizosphere soil of Haloxylon ammodendron.</title>
        <authorList>
            <person name="Li H.-P."/>
            <person name="Gou J.-Y."/>
            <person name="Yao D."/>
            <person name="Han Q.-Q."/>
            <person name="Shao K.-Z."/>
            <person name="Zhao Q."/>
            <person name="Zhang J.-L."/>
        </authorList>
    </citation>
    <scope>NUCLEOTIDE SEQUENCE [LARGE SCALE GENOMIC DNA]</scope>
    <source>
        <strain evidence="3 4">AY-3R</strain>
    </source>
</reference>
<dbReference type="NCBIfam" id="TIGR03696">
    <property type="entry name" value="Rhs_assc_core"/>
    <property type="match status" value="1"/>
</dbReference>
<dbReference type="AlphaFoldDB" id="A0A4Q2KFR4"/>
<dbReference type="PANTHER" id="PTHR32305">
    <property type="match status" value="1"/>
</dbReference>
<evidence type="ECO:0000256" key="1">
    <source>
        <dbReference type="ARBA" id="ARBA00022737"/>
    </source>
</evidence>
<dbReference type="PANTHER" id="PTHR32305:SF15">
    <property type="entry name" value="PROTEIN RHSA-RELATED"/>
    <property type="match status" value="1"/>
</dbReference>
<feature type="non-terminal residue" evidence="3">
    <location>
        <position position="1"/>
    </location>
</feature>
<evidence type="ECO:0000313" key="4">
    <source>
        <dbReference type="Proteomes" id="UP000293623"/>
    </source>
</evidence>
<comment type="caution">
    <text evidence="3">The sequence shown here is derived from an EMBL/GenBank/DDBJ whole genome shotgun (WGS) entry which is preliminary data.</text>
</comment>
<sequence length="610" mass="65545">GHANAATEAALNAMAVTGVIEIAYDTNGNVASRKLKSGSTTYSLTQFSYDSDNRLVCTAIRMNPAVYASLPASACSPGTTGSFGPDRITRNHYDASGRVTRMQSALGTIDVADEFAATFTPNGRTETLTDGESNRTTYIYDGHDRLRQTRYPHPTTKNTSNASDYEQLGYDAAGNVTARRLRDGQTIGYGYDALNRLISKNLPGSEPDATYAYDLMNRLTSAVQGGQTLAFAHDALGRNTGQSGPLGTVGYQYDAAGRRTRMTWPDGFYVTYEYHSDGSIKTIRENGSTVLASYGYNAQGEPTGVTFANGASQAVAFDPVGRLSSIAANLAGTSADNTRGFTYNPAGQLTQTTQSNDAYAFDGLYNVDRTYTVNGRNQLTSAGGTTLTYDARGNLANSGTDTFAYTSENLLTGVTGAASMVYDPLGRLWQVDDLTSGGATTRFGYDGVAMIGEYNTANQLQRRYVHGPGIDSPIVWYEGSGTTNRRFLHADERGSIIAVSNASGALLQANAYDEYGIPADDNLGRFQYTGQVWLGEAGLYYYKARMYSPTLGRFLQTDPIGYADGMNLYNYVGSDPVNFTDPTGTQATGCTLVVGSYTIYVWDENRDGIG</sequence>
<feature type="domain" description="Teneurin-like YD-shell" evidence="2">
    <location>
        <begin position="315"/>
        <end position="577"/>
    </location>
</feature>
<dbReference type="InterPro" id="IPR031325">
    <property type="entry name" value="RHS_repeat"/>
</dbReference>
<proteinExistence type="predicted"/>
<accession>A0A4Q2KFR4</accession>
<dbReference type="Pfam" id="PF25023">
    <property type="entry name" value="TEN_YD-shell"/>
    <property type="match status" value="1"/>
</dbReference>
<dbReference type="EMBL" id="SDPV01000003">
    <property type="protein sequence ID" value="RXZ63835.1"/>
    <property type="molecule type" value="Genomic_DNA"/>
</dbReference>
<dbReference type="PRINTS" id="PR00394">
    <property type="entry name" value="RHSPROTEIN"/>
</dbReference>
<dbReference type="RefSeq" id="WP_165271781.1">
    <property type="nucleotide sequence ID" value="NZ_SDPV01000003.1"/>
</dbReference>
<dbReference type="InterPro" id="IPR056823">
    <property type="entry name" value="TEN-like_YD-shell"/>
</dbReference>
<evidence type="ECO:0000259" key="2">
    <source>
        <dbReference type="Pfam" id="PF25023"/>
    </source>
</evidence>
<gene>
    <name evidence="3" type="ORF">ETX26_14200</name>
</gene>
<dbReference type="InterPro" id="IPR022385">
    <property type="entry name" value="Rhs_assc_core"/>
</dbReference>
<protein>
    <recommendedName>
        <fullName evidence="2">Teneurin-like YD-shell domain-containing protein</fullName>
    </recommendedName>
</protein>